<keyword evidence="4" id="KW-1185">Reference proteome</keyword>
<evidence type="ECO:0000313" key="3">
    <source>
        <dbReference type="EMBL" id="MBM7038285.1"/>
    </source>
</evidence>
<comment type="caution">
    <text evidence="3">The sequence shown here is derived from an EMBL/GenBank/DDBJ whole genome shotgun (WGS) entry which is preliminary data.</text>
</comment>
<dbReference type="Pfam" id="PF13609">
    <property type="entry name" value="Porin_4"/>
    <property type="match status" value="1"/>
</dbReference>
<keyword evidence="1" id="KW-0732">Signal</keyword>
<gene>
    <name evidence="3" type="ORF">JQC93_18000</name>
</gene>
<protein>
    <submittedName>
        <fullName evidence="3">Porin</fullName>
    </submittedName>
</protein>
<evidence type="ECO:0000313" key="4">
    <source>
        <dbReference type="Proteomes" id="UP000809621"/>
    </source>
</evidence>
<dbReference type="Gene3D" id="2.40.160.10">
    <property type="entry name" value="Porin"/>
    <property type="match status" value="1"/>
</dbReference>
<dbReference type="Proteomes" id="UP000809621">
    <property type="component" value="Unassembled WGS sequence"/>
</dbReference>
<dbReference type="InterPro" id="IPR023614">
    <property type="entry name" value="Porin_dom_sf"/>
</dbReference>
<sequence>MKKLALAIAAVLASGVAFAETAATDISNLSSTADAPNNLYDFIDNDKLSGVAYGGAELGMNVLLGDQDGSIDHWDMFKVGADFTYAYSENLSFLIGGEARYAWGGVDTLDAQNYVDRFQFGIETVAGKTTWGKQCGIADVYLGFADISKEHGLGAEADEVACTEEQLNHHYFGNNFDIGAAYEHTTDAWALGGSYTVGPVVIGGTFVDIGKGEHSVAGVDHGESVYTLGAVVVLDKFNVAAKYAYGEAETGAETEEVAGYALGVAYQATTNLSLAATYNNEDYNDAYAAVMNMDSDDWFTLGASYRLNEHIELVTDYKVASEQDDKLFLRANVSL</sequence>
<reference evidence="3 4" key="1">
    <citation type="submission" date="2021-02" db="EMBL/GenBank/DDBJ databases">
        <authorList>
            <person name="Park J.-S."/>
        </authorList>
    </citation>
    <scope>NUCLEOTIDE SEQUENCE [LARGE SCALE GENOMIC DNA]</scope>
    <source>
        <strain evidence="3 4">188UL20-2</strain>
    </source>
</reference>
<organism evidence="3 4">
    <name type="scientific">Vibrio ulleungensis</name>
    <dbReference type="NCBI Taxonomy" id="2807619"/>
    <lineage>
        <taxon>Bacteria</taxon>
        <taxon>Pseudomonadati</taxon>
        <taxon>Pseudomonadota</taxon>
        <taxon>Gammaproteobacteria</taxon>
        <taxon>Vibrionales</taxon>
        <taxon>Vibrionaceae</taxon>
        <taxon>Vibrio</taxon>
    </lineage>
</organism>
<dbReference type="RefSeq" id="WP_205159744.1">
    <property type="nucleotide sequence ID" value="NZ_JAFEUM010000009.1"/>
</dbReference>
<proteinExistence type="predicted"/>
<feature type="chain" id="PRO_5047171922" evidence="1">
    <location>
        <begin position="20"/>
        <end position="335"/>
    </location>
</feature>
<evidence type="ECO:0000259" key="2">
    <source>
        <dbReference type="Pfam" id="PF13609"/>
    </source>
</evidence>
<accession>A0ABS2HLC7</accession>
<dbReference type="InterPro" id="IPR033900">
    <property type="entry name" value="Gram_neg_porin_domain"/>
</dbReference>
<feature type="signal peptide" evidence="1">
    <location>
        <begin position="1"/>
        <end position="19"/>
    </location>
</feature>
<dbReference type="SUPFAM" id="SSF56935">
    <property type="entry name" value="Porins"/>
    <property type="match status" value="1"/>
</dbReference>
<evidence type="ECO:0000256" key="1">
    <source>
        <dbReference type="SAM" id="SignalP"/>
    </source>
</evidence>
<dbReference type="EMBL" id="JAFEUM010000009">
    <property type="protein sequence ID" value="MBM7038285.1"/>
    <property type="molecule type" value="Genomic_DNA"/>
</dbReference>
<feature type="domain" description="Porin" evidence="2">
    <location>
        <begin position="9"/>
        <end position="319"/>
    </location>
</feature>
<name>A0ABS2HLC7_9VIBR</name>